<evidence type="ECO:0000313" key="1">
    <source>
        <dbReference type="EMBL" id="KAF2811323.1"/>
    </source>
</evidence>
<reference evidence="3" key="3">
    <citation type="submission" date="2025-04" db="UniProtKB">
        <authorList>
            <consortium name="RefSeq"/>
        </authorList>
    </citation>
    <scope>IDENTIFICATION</scope>
    <source>
        <strain evidence="3">CBS 304.34</strain>
    </source>
</reference>
<name>A0A6A6YSH6_9PEZI</name>
<organism evidence="1">
    <name type="scientific">Mytilinidion resinicola</name>
    <dbReference type="NCBI Taxonomy" id="574789"/>
    <lineage>
        <taxon>Eukaryota</taxon>
        <taxon>Fungi</taxon>
        <taxon>Dikarya</taxon>
        <taxon>Ascomycota</taxon>
        <taxon>Pezizomycotina</taxon>
        <taxon>Dothideomycetes</taxon>
        <taxon>Pleosporomycetidae</taxon>
        <taxon>Mytilinidiales</taxon>
        <taxon>Mytilinidiaceae</taxon>
        <taxon>Mytilinidion</taxon>
    </lineage>
</organism>
<dbReference type="Proteomes" id="UP000504636">
    <property type="component" value="Unplaced"/>
</dbReference>
<keyword evidence="2" id="KW-1185">Reference proteome</keyword>
<dbReference type="AlphaFoldDB" id="A0A6A6YSH6"/>
<protein>
    <submittedName>
        <fullName evidence="1 3">Uncharacterized protein</fullName>
    </submittedName>
</protein>
<dbReference type="RefSeq" id="XP_033578287.1">
    <property type="nucleotide sequence ID" value="XM_033725314.1"/>
</dbReference>
<reference evidence="1 3" key="1">
    <citation type="journal article" date="2020" name="Stud. Mycol.">
        <title>101 Dothideomycetes genomes: a test case for predicting lifestyles and emergence of pathogens.</title>
        <authorList>
            <person name="Haridas S."/>
            <person name="Albert R."/>
            <person name="Binder M."/>
            <person name="Bloem J."/>
            <person name="Labutti K."/>
            <person name="Salamov A."/>
            <person name="Andreopoulos B."/>
            <person name="Baker S."/>
            <person name="Barry K."/>
            <person name="Bills G."/>
            <person name="Bluhm B."/>
            <person name="Cannon C."/>
            <person name="Castanera R."/>
            <person name="Culley D."/>
            <person name="Daum C."/>
            <person name="Ezra D."/>
            <person name="Gonzalez J."/>
            <person name="Henrissat B."/>
            <person name="Kuo A."/>
            <person name="Liang C."/>
            <person name="Lipzen A."/>
            <person name="Lutzoni F."/>
            <person name="Magnuson J."/>
            <person name="Mondo S."/>
            <person name="Nolan M."/>
            <person name="Ohm R."/>
            <person name="Pangilinan J."/>
            <person name="Park H.-J."/>
            <person name="Ramirez L."/>
            <person name="Alfaro M."/>
            <person name="Sun H."/>
            <person name="Tritt A."/>
            <person name="Yoshinaga Y."/>
            <person name="Zwiers L.-H."/>
            <person name="Turgeon B."/>
            <person name="Goodwin S."/>
            <person name="Spatafora J."/>
            <person name="Crous P."/>
            <person name="Grigoriev I."/>
        </authorList>
    </citation>
    <scope>NUCLEOTIDE SEQUENCE</scope>
    <source>
        <strain evidence="1 3">CBS 304.34</strain>
    </source>
</reference>
<reference evidence="3" key="2">
    <citation type="submission" date="2020-04" db="EMBL/GenBank/DDBJ databases">
        <authorList>
            <consortium name="NCBI Genome Project"/>
        </authorList>
    </citation>
    <scope>NUCLEOTIDE SEQUENCE</scope>
    <source>
        <strain evidence="3">CBS 304.34</strain>
    </source>
</reference>
<proteinExistence type="predicted"/>
<sequence>MALFSGPVQFASTKTTSQNATTKSGAALVMVWLGLAADDSEFAIRTFVTSIMRNPVLGSTTRGDNRNLYAGLESSLGAKVVRAKQPSSNPTWAPDLPQLILQSSAQKCKDPRDVFALLGIPLSVAVWREQKAEGFRVDYSGSAEQVYSDVFRYFGSTLEPAAMEEFSTKLVVILGVQSSHEVVNGAYLWTKGFAANAELL</sequence>
<evidence type="ECO:0000313" key="3">
    <source>
        <dbReference type="RefSeq" id="XP_033578287.1"/>
    </source>
</evidence>
<dbReference type="GeneID" id="54466207"/>
<evidence type="ECO:0000313" key="2">
    <source>
        <dbReference type="Proteomes" id="UP000504636"/>
    </source>
</evidence>
<gene>
    <name evidence="1 3" type="ORF">BDZ99DRAFT_518605</name>
</gene>
<dbReference type="EMBL" id="MU003698">
    <property type="protein sequence ID" value="KAF2811323.1"/>
    <property type="molecule type" value="Genomic_DNA"/>
</dbReference>
<accession>A0A6A6YSH6</accession>